<keyword evidence="9" id="KW-0131">Cell cycle</keyword>
<protein>
    <recommendedName>
        <fullName evidence="10">Structural maintenance of chromosomes protein</fullName>
    </recommendedName>
</protein>
<evidence type="ECO:0000256" key="10">
    <source>
        <dbReference type="PIRNR" id="PIRNR005719"/>
    </source>
</evidence>
<feature type="coiled-coil region" evidence="11">
    <location>
        <begin position="322"/>
        <end position="351"/>
    </location>
</feature>
<evidence type="ECO:0000256" key="2">
    <source>
        <dbReference type="ARBA" id="ARBA00004286"/>
    </source>
</evidence>
<dbReference type="Proteomes" id="UP001153365">
    <property type="component" value="Unassembled WGS sequence"/>
</dbReference>
<dbReference type="Gene3D" id="1.20.1060.20">
    <property type="match status" value="1"/>
</dbReference>
<dbReference type="SUPFAM" id="SSF52540">
    <property type="entry name" value="P-loop containing nucleoside triphosphate hydrolases"/>
    <property type="match status" value="1"/>
</dbReference>
<evidence type="ECO:0000259" key="12">
    <source>
        <dbReference type="SMART" id="SM00968"/>
    </source>
</evidence>
<keyword evidence="6" id="KW-0498">Mitosis</keyword>
<evidence type="ECO:0000256" key="6">
    <source>
        <dbReference type="ARBA" id="ARBA00022776"/>
    </source>
</evidence>
<dbReference type="Pfam" id="PF06470">
    <property type="entry name" value="SMC_hinge"/>
    <property type="match status" value="1"/>
</dbReference>
<comment type="subcellular location">
    <subcellularLocation>
        <location evidence="2">Chromosome</location>
    </subcellularLocation>
    <subcellularLocation>
        <location evidence="1 10">Nucleus</location>
    </subcellularLocation>
</comment>
<evidence type="ECO:0000256" key="9">
    <source>
        <dbReference type="ARBA" id="ARBA00023306"/>
    </source>
</evidence>
<evidence type="ECO:0000256" key="11">
    <source>
        <dbReference type="SAM" id="Coils"/>
    </source>
</evidence>
<gene>
    <name evidence="13" type="ORF">PPACK8108_LOCUS25732</name>
</gene>
<evidence type="ECO:0000256" key="1">
    <source>
        <dbReference type="ARBA" id="ARBA00004123"/>
    </source>
</evidence>
<keyword evidence="5" id="KW-0132">Cell division</keyword>
<dbReference type="InterPro" id="IPR010935">
    <property type="entry name" value="SMC_hinge"/>
</dbReference>
<dbReference type="GO" id="GO:0051301">
    <property type="term" value="P:cell division"/>
    <property type="evidence" value="ECO:0007669"/>
    <property type="project" value="UniProtKB-KW"/>
</dbReference>
<feature type="coiled-coil region" evidence="11">
    <location>
        <begin position="703"/>
        <end position="779"/>
    </location>
</feature>
<evidence type="ECO:0000256" key="4">
    <source>
        <dbReference type="ARBA" id="ARBA00022454"/>
    </source>
</evidence>
<feature type="coiled-coil region" evidence="11">
    <location>
        <begin position="1028"/>
        <end position="1062"/>
    </location>
</feature>
<keyword evidence="7 11" id="KW-0175">Coiled coil</keyword>
<dbReference type="InterPro" id="IPR027417">
    <property type="entry name" value="P-loop_NTPase"/>
</dbReference>
<evidence type="ECO:0000313" key="14">
    <source>
        <dbReference type="Proteomes" id="UP001153365"/>
    </source>
</evidence>
<dbReference type="Pfam" id="PF02463">
    <property type="entry name" value="SMC_N"/>
    <property type="match status" value="1"/>
</dbReference>
<dbReference type="AlphaFoldDB" id="A0AAV0BVV3"/>
<dbReference type="GO" id="GO:0016887">
    <property type="term" value="F:ATP hydrolysis activity"/>
    <property type="evidence" value="ECO:0007669"/>
    <property type="project" value="InterPro"/>
</dbReference>
<feature type="coiled-coil region" evidence="11">
    <location>
        <begin position="811"/>
        <end position="880"/>
    </location>
</feature>
<dbReference type="GO" id="GO:0007062">
    <property type="term" value="P:sister chromatid cohesion"/>
    <property type="evidence" value="ECO:0007669"/>
    <property type="project" value="InterPro"/>
</dbReference>
<dbReference type="SUPFAM" id="SSF75553">
    <property type="entry name" value="Smc hinge domain"/>
    <property type="match status" value="1"/>
</dbReference>
<evidence type="ECO:0000256" key="7">
    <source>
        <dbReference type="ARBA" id="ARBA00023054"/>
    </source>
</evidence>
<dbReference type="InterPro" id="IPR024704">
    <property type="entry name" value="SMC"/>
</dbReference>
<dbReference type="GO" id="GO:0008278">
    <property type="term" value="C:cohesin complex"/>
    <property type="evidence" value="ECO:0007669"/>
    <property type="project" value="InterPro"/>
</dbReference>
<dbReference type="PIRSF" id="PIRSF005719">
    <property type="entry name" value="SMC"/>
    <property type="match status" value="1"/>
</dbReference>
<keyword evidence="8 10" id="KW-0539">Nucleus</keyword>
<dbReference type="InterPro" id="IPR028468">
    <property type="entry name" value="Smc1_ABC"/>
</dbReference>
<comment type="caution">
    <text evidence="13">The sequence shown here is derived from an EMBL/GenBank/DDBJ whole genome shotgun (WGS) entry which is preliminary data.</text>
</comment>
<dbReference type="GO" id="GO:0003677">
    <property type="term" value="F:DNA binding"/>
    <property type="evidence" value="ECO:0007669"/>
    <property type="project" value="TreeGrafter"/>
</dbReference>
<dbReference type="InterPro" id="IPR036277">
    <property type="entry name" value="SMC_hinge_sf"/>
</dbReference>
<name>A0AAV0BVV3_PHAPC</name>
<keyword evidence="4" id="KW-0158">Chromosome</keyword>
<feature type="coiled-coil region" evidence="11">
    <location>
        <begin position="401"/>
        <end position="470"/>
    </location>
</feature>
<dbReference type="EMBL" id="CALTRL010006291">
    <property type="protein sequence ID" value="CAH7690391.1"/>
    <property type="molecule type" value="Genomic_DNA"/>
</dbReference>
<dbReference type="PANTHER" id="PTHR18937:SF12">
    <property type="entry name" value="STRUCTURAL MAINTENANCE OF CHROMOSOMES PROTEIN"/>
    <property type="match status" value="1"/>
</dbReference>
<comment type="similarity">
    <text evidence="3">Belongs to the SMC family. SMC1 subfamily.</text>
</comment>
<proteinExistence type="inferred from homology"/>
<evidence type="ECO:0000256" key="8">
    <source>
        <dbReference type="ARBA" id="ARBA00023242"/>
    </source>
</evidence>
<dbReference type="GO" id="GO:0005634">
    <property type="term" value="C:nucleus"/>
    <property type="evidence" value="ECO:0007669"/>
    <property type="project" value="UniProtKB-SubCell"/>
</dbReference>
<organism evidence="13 14">
    <name type="scientific">Phakopsora pachyrhizi</name>
    <name type="common">Asian soybean rust disease fungus</name>
    <dbReference type="NCBI Taxonomy" id="170000"/>
    <lineage>
        <taxon>Eukaryota</taxon>
        <taxon>Fungi</taxon>
        <taxon>Dikarya</taxon>
        <taxon>Basidiomycota</taxon>
        <taxon>Pucciniomycotina</taxon>
        <taxon>Pucciniomycetes</taxon>
        <taxon>Pucciniales</taxon>
        <taxon>Phakopsoraceae</taxon>
        <taxon>Phakopsora</taxon>
    </lineage>
</organism>
<evidence type="ECO:0000256" key="5">
    <source>
        <dbReference type="ARBA" id="ARBA00022618"/>
    </source>
</evidence>
<accession>A0AAV0BVV3</accession>
<feature type="domain" description="SMC hinge" evidence="12">
    <location>
        <begin position="520"/>
        <end position="636"/>
    </location>
</feature>
<dbReference type="SMART" id="SM00968">
    <property type="entry name" value="SMC_hinge"/>
    <property type="match status" value="1"/>
</dbReference>
<dbReference type="InterPro" id="IPR003395">
    <property type="entry name" value="RecF/RecN/SMC_N"/>
</dbReference>
<dbReference type="Gene3D" id="3.40.50.300">
    <property type="entry name" value="P-loop containing nucleotide triphosphate hydrolases"/>
    <property type="match status" value="2"/>
</dbReference>
<dbReference type="Gene3D" id="3.30.70.1620">
    <property type="match status" value="1"/>
</dbReference>
<evidence type="ECO:0000256" key="3">
    <source>
        <dbReference type="ARBA" id="ARBA00005597"/>
    </source>
</evidence>
<dbReference type="PANTHER" id="PTHR18937">
    <property type="entry name" value="STRUCTURAL MAINTENANCE OF CHROMOSOMES SMC FAMILY MEMBER"/>
    <property type="match status" value="1"/>
</dbReference>
<sequence>MPLVSIEVLNFKSYKGTQVIGPFKHFTAVVGPNGAGKSNLMDAISFVLGIRSGQLRSTQLRDLIYKHGDHENDCDTTKQANKASVTAVYLDHKTGEEFRFCRTVTVSSDKSGSSFYSINRKTTKWDDYQAALESHNILVKAKNFLVFQGDVEAIASQNPKTLCKLLDQISGSLELAPEYEKRKVACDDANKQFNEQSIKRRTINGEIKDLKQQKAEIEKYHRLCSERDEAIVHHLLWKLYHIERQIVGFSKSIREKNLTLDPLRAEIEEFDKLMTSARKEYTQVTKNVLKAERDLKAKEKWKEEEKIPRLMECEERIKHLEKKRFSEEKSMLNVNNEKASKEKNIESLKKDLSVVVEARDAFYARQVSTNPSMALSESQLKEYQVIKGKSLSRCTSERAKVKKLQQDIKTKTDKLSKIEDDIEQIQNRRKRLDQDHDAQTNNKTMFEYKIDSLNRELGKIRKQLADTNTERTRQAQTETELTEKLQDCLRKITEAGAAQHETNSEQRIRLMVEKLRKTFPGVQGRLQDLCTPAARKHETAIRIVLGKNLDAVVVDTQKTAIDCVEYLKNQRLGKAMFIPLDTISVNPVNERLRNLEKGVRLAIDLIKHDPIHERAIQHACGNTVICDTLQLARLVIYERGNELKAVTLDGTVIHKGGNITGGVSGLESSRKFDERELQGLKRVQEEILSLIKQNSQKVPRNADESFLAEIGRLENDIARLKDELLATETRLTSIMAELKSLGQQENDFRKKIFKGRSELDTIKKDLNATQAVVEAAEDNFFDSFCKSLNINNIREYEGHHLQIQEQRSEEQERLETTVSKLEHQISFEEEQIEGLNERQLIIAAAQKKTLQSLEAAKDLRLRIQNEIQAIDDEISELNSRFDELVTSQAEKSNRAAEAKAKLSKITKAFDDALRDISSWNDEISRLASERLNIYRRCKIEDISLPLKEGSISRIPIDETVTNNDPEEGEGTQEPVDVRDYGIKIDYQILDDKEKEPDPEVERNFIEALGQLNSRIEVMAPKGKAIEKLGEAEVRLREHDEEYESARKQFKKTKEDFNEIKKRRVEAFNKAYNHVSGKIGQVYKELTSSGGDATGGYAFLGVENPDEPYLSGLKYNAMPPMKRYRDMEQLSGGEKTMAALALLFANHSYQPSPFFVLDEVDAALDNTNVRRIANYIGEKSGEDFQFVVISLKSSFYERANGLVGIYRDNDWGGTKNLTLDLDQYAD</sequence>
<dbReference type="CDD" id="cd03275">
    <property type="entry name" value="ABC_SMC1_euk"/>
    <property type="match status" value="1"/>
</dbReference>
<dbReference type="GO" id="GO:0005524">
    <property type="term" value="F:ATP binding"/>
    <property type="evidence" value="ECO:0007669"/>
    <property type="project" value="InterPro"/>
</dbReference>
<keyword evidence="14" id="KW-1185">Reference proteome</keyword>
<evidence type="ECO:0000313" key="13">
    <source>
        <dbReference type="EMBL" id="CAH7690391.1"/>
    </source>
</evidence>
<reference evidence="13" key="1">
    <citation type="submission" date="2022-06" db="EMBL/GenBank/DDBJ databases">
        <authorList>
            <consortium name="SYNGENTA / RWTH Aachen University"/>
        </authorList>
    </citation>
    <scope>NUCLEOTIDE SEQUENCE</scope>
</reference>